<proteinExistence type="predicted"/>
<dbReference type="InterPro" id="IPR001173">
    <property type="entry name" value="Glyco_trans_2-like"/>
</dbReference>
<dbReference type="CDD" id="cd00761">
    <property type="entry name" value="Glyco_tranf_GTA_type"/>
    <property type="match status" value="1"/>
</dbReference>
<dbReference type="AlphaFoldDB" id="A0A2R4C8M9"/>
<dbReference type="SUPFAM" id="SSF53448">
    <property type="entry name" value="Nucleotide-diphospho-sugar transferases"/>
    <property type="match status" value="1"/>
</dbReference>
<dbReference type="Proteomes" id="UP000240505">
    <property type="component" value="Chromosome"/>
</dbReference>
<dbReference type="Pfam" id="PF00535">
    <property type="entry name" value="Glycos_transf_2"/>
    <property type="match status" value="1"/>
</dbReference>
<sequence length="342" mass="39135">MRSPQCHPCLRDNIRPRSPCRRGRVMRISVVVPVYNKAAYIEVAIQSVLNQTHQDWELVLVDDGSTDSSAEVIRGFTDPRIRLIQQPNGGVSRARNRGIDAATGDLISFLDADDWYGPHYLAALAEMATRYPDEHYFATCFRWVREYQESDWADTPPQPLPVEVVTDFFERRRRNGKMWHTNSISVRRPALQAMQPCFPVGESLGEDQDLWFRLGERYRLVYCKLPLVAYRMDVAGSLVVTQARRALMPVYQRLEQRALAGAVKGAERRAALRLVGDARVSVARMHLVAGDRATALGELWRARRAASRHWIAAVVMAVVFSPAMARRWTQWRKSRLPELNQH</sequence>
<gene>
    <name evidence="2" type="ORF">C9I28_09725</name>
</gene>
<feature type="domain" description="Glycosyltransferase 2-like" evidence="1">
    <location>
        <begin position="29"/>
        <end position="163"/>
    </location>
</feature>
<keyword evidence="3" id="KW-1185">Reference proteome</keyword>
<dbReference type="InterPro" id="IPR029044">
    <property type="entry name" value="Nucleotide-diphossugar_trans"/>
</dbReference>
<dbReference type="InterPro" id="IPR050834">
    <property type="entry name" value="Glycosyltransf_2"/>
</dbReference>
<evidence type="ECO:0000313" key="3">
    <source>
        <dbReference type="Proteomes" id="UP000240505"/>
    </source>
</evidence>
<dbReference type="EMBL" id="CP028324">
    <property type="protein sequence ID" value="AVR95979.1"/>
    <property type="molecule type" value="Genomic_DNA"/>
</dbReference>
<accession>A0A2R4C8M9</accession>
<dbReference type="OrthoDB" id="9798249at2"/>
<protein>
    <submittedName>
        <fullName evidence="2">Glycosyl transferase</fullName>
    </submittedName>
</protein>
<name>A0A2R4C8M9_9BURK</name>
<organism evidence="2 3">
    <name type="scientific">Pseudoduganella armeniaca</name>
    <dbReference type="NCBI Taxonomy" id="2072590"/>
    <lineage>
        <taxon>Bacteria</taxon>
        <taxon>Pseudomonadati</taxon>
        <taxon>Pseudomonadota</taxon>
        <taxon>Betaproteobacteria</taxon>
        <taxon>Burkholderiales</taxon>
        <taxon>Oxalobacteraceae</taxon>
        <taxon>Telluria group</taxon>
        <taxon>Pseudoduganella</taxon>
    </lineage>
</organism>
<evidence type="ECO:0000259" key="1">
    <source>
        <dbReference type="Pfam" id="PF00535"/>
    </source>
</evidence>
<dbReference type="Gene3D" id="3.90.550.10">
    <property type="entry name" value="Spore Coat Polysaccharide Biosynthesis Protein SpsA, Chain A"/>
    <property type="match status" value="1"/>
</dbReference>
<reference evidence="2 3" key="1">
    <citation type="submission" date="2018-03" db="EMBL/GenBank/DDBJ databases">
        <title>Massilia armeniaca sp. nov., isolated from desert soil.</title>
        <authorList>
            <person name="Huang H."/>
            <person name="Ren M."/>
        </authorList>
    </citation>
    <scope>NUCLEOTIDE SEQUENCE [LARGE SCALE GENOMIC DNA]</scope>
    <source>
        <strain evidence="2 3">ZMN-3</strain>
    </source>
</reference>
<dbReference type="GO" id="GO:0016740">
    <property type="term" value="F:transferase activity"/>
    <property type="evidence" value="ECO:0007669"/>
    <property type="project" value="UniProtKB-KW"/>
</dbReference>
<evidence type="ECO:0000313" key="2">
    <source>
        <dbReference type="EMBL" id="AVR95979.1"/>
    </source>
</evidence>
<dbReference type="PANTHER" id="PTHR43685">
    <property type="entry name" value="GLYCOSYLTRANSFERASE"/>
    <property type="match status" value="1"/>
</dbReference>
<dbReference type="KEGG" id="masz:C9I28_09725"/>
<dbReference type="PANTHER" id="PTHR43685:SF2">
    <property type="entry name" value="GLYCOSYLTRANSFERASE 2-LIKE DOMAIN-CONTAINING PROTEIN"/>
    <property type="match status" value="1"/>
</dbReference>
<keyword evidence="2" id="KW-0808">Transferase</keyword>